<dbReference type="Pfam" id="PF03203">
    <property type="entry name" value="MerC"/>
    <property type="match status" value="1"/>
</dbReference>
<keyword evidence="1" id="KW-1133">Transmembrane helix</keyword>
<keyword evidence="1" id="KW-0812">Transmembrane</keyword>
<organism evidence="2 3">
    <name type="scientific">Alteriqipengyuania abyssalis</name>
    <dbReference type="NCBI Taxonomy" id="2860200"/>
    <lineage>
        <taxon>Bacteria</taxon>
        <taxon>Pseudomonadati</taxon>
        <taxon>Pseudomonadota</taxon>
        <taxon>Alphaproteobacteria</taxon>
        <taxon>Sphingomonadales</taxon>
        <taxon>Erythrobacteraceae</taxon>
        <taxon>Alteriqipengyuania</taxon>
    </lineage>
</organism>
<proteinExistence type="predicted"/>
<feature type="transmembrane region" description="Helical" evidence="1">
    <location>
        <begin position="51"/>
        <end position="70"/>
    </location>
</feature>
<dbReference type="Proteomes" id="UP000759298">
    <property type="component" value="Unassembled WGS sequence"/>
</dbReference>
<protein>
    <submittedName>
        <fullName evidence="2">MerC domain-containing protein</fullName>
    </submittedName>
</protein>
<gene>
    <name evidence="2" type="ORF">KYN89_05985</name>
</gene>
<dbReference type="InterPro" id="IPR004891">
    <property type="entry name" value="Mercury-R_MerC"/>
</dbReference>
<dbReference type="RefSeq" id="WP_054527801.1">
    <property type="nucleotide sequence ID" value="NZ_JAHWXP010000002.1"/>
</dbReference>
<keyword evidence="1" id="KW-0472">Membrane</keyword>
<evidence type="ECO:0000313" key="2">
    <source>
        <dbReference type="EMBL" id="MBY8336591.1"/>
    </source>
</evidence>
<comment type="caution">
    <text evidence="2">The sequence shown here is derived from an EMBL/GenBank/DDBJ whole genome shotgun (WGS) entry which is preliminary data.</text>
</comment>
<evidence type="ECO:0000256" key="1">
    <source>
        <dbReference type="SAM" id="Phobius"/>
    </source>
</evidence>
<keyword evidence="3" id="KW-1185">Reference proteome</keyword>
<dbReference type="EMBL" id="JAHWXP010000002">
    <property type="protein sequence ID" value="MBY8336591.1"/>
    <property type="molecule type" value="Genomic_DNA"/>
</dbReference>
<name>A0ABS7PC78_9SPHN</name>
<feature type="transmembrane region" description="Helical" evidence="1">
    <location>
        <begin position="12"/>
        <end position="45"/>
    </location>
</feature>
<reference evidence="2 3" key="1">
    <citation type="submission" date="2021-07" db="EMBL/GenBank/DDBJ databases">
        <title>Alteriqipengyuania abyssalis NZ-12B nov, sp.nov isolated from deep sea sponge in pacific ocean.</title>
        <authorList>
            <person name="Tareen S."/>
            <person name="Wink J."/>
        </authorList>
    </citation>
    <scope>NUCLEOTIDE SEQUENCE [LARGE SCALE GENOMIC DNA]</scope>
    <source>
        <strain evidence="2 3">NZ-12B</strain>
    </source>
</reference>
<sequence length="135" mass="14213">MDIRSLSNRVRLDAMGIALSALCAVHCVLTIVVISSLGLAGGWLLAPELHWWGLAAATIIAGVAIGIGAVRHKRRMPFVIAMTGLTFMGGALAAPHGVEEAALTIIGVALVSLGHVLNLRSSSDHRHGIVLRERR</sequence>
<accession>A0ABS7PC78</accession>
<evidence type="ECO:0000313" key="3">
    <source>
        <dbReference type="Proteomes" id="UP000759298"/>
    </source>
</evidence>
<feature type="transmembrane region" description="Helical" evidence="1">
    <location>
        <begin position="101"/>
        <end position="119"/>
    </location>
</feature>
<feature type="transmembrane region" description="Helical" evidence="1">
    <location>
        <begin position="77"/>
        <end position="95"/>
    </location>
</feature>